<evidence type="ECO:0000256" key="2">
    <source>
        <dbReference type="ARBA" id="ARBA00004892"/>
    </source>
</evidence>
<keyword evidence="8" id="KW-1185">Reference proteome</keyword>
<comment type="caution">
    <text evidence="7">The sequence shown here is derived from an EMBL/GenBank/DDBJ whole genome shotgun (WGS) entry which is preliminary data.</text>
</comment>
<dbReference type="GO" id="GO:0019698">
    <property type="term" value="P:D-galacturonate catabolic process"/>
    <property type="evidence" value="ECO:0007669"/>
    <property type="project" value="TreeGrafter"/>
</dbReference>
<organism evidence="7 8">
    <name type="scientific">Tessaracoccus rhinocerotis</name>
    <dbReference type="NCBI Taxonomy" id="1689449"/>
    <lineage>
        <taxon>Bacteria</taxon>
        <taxon>Bacillati</taxon>
        <taxon>Actinomycetota</taxon>
        <taxon>Actinomycetes</taxon>
        <taxon>Propionibacteriales</taxon>
        <taxon>Propionibacteriaceae</taxon>
        <taxon>Tessaracoccus</taxon>
    </lineage>
</organism>
<evidence type="ECO:0000256" key="5">
    <source>
        <dbReference type="ARBA" id="ARBA00020555"/>
    </source>
</evidence>
<dbReference type="InterPro" id="IPR032466">
    <property type="entry name" value="Metal_Hydrolase"/>
</dbReference>
<evidence type="ECO:0000256" key="1">
    <source>
        <dbReference type="ARBA" id="ARBA00001165"/>
    </source>
</evidence>
<dbReference type="Pfam" id="PF02614">
    <property type="entry name" value="UxaC"/>
    <property type="match status" value="1"/>
</dbReference>
<proteinExistence type="inferred from homology"/>
<dbReference type="Proteomes" id="UP000317638">
    <property type="component" value="Unassembled WGS sequence"/>
</dbReference>
<dbReference type="InterPro" id="IPR003766">
    <property type="entry name" value="Uronate_isomerase"/>
</dbReference>
<evidence type="ECO:0000256" key="4">
    <source>
        <dbReference type="ARBA" id="ARBA00012546"/>
    </source>
</evidence>
<keyword evidence="6 7" id="KW-0413">Isomerase</keyword>
<dbReference type="GO" id="GO:0008880">
    <property type="term" value="F:glucuronate isomerase activity"/>
    <property type="evidence" value="ECO:0007669"/>
    <property type="project" value="UniProtKB-EC"/>
</dbReference>
<reference evidence="7 8" key="1">
    <citation type="submission" date="2019-07" db="EMBL/GenBank/DDBJ databases">
        <authorList>
            <person name="Zhou L.-Y."/>
        </authorList>
    </citation>
    <scope>NUCLEOTIDE SEQUENCE [LARGE SCALE GENOMIC DNA]</scope>
    <source>
        <strain evidence="7 8">YIM 101269</strain>
    </source>
</reference>
<dbReference type="GO" id="GO:0042840">
    <property type="term" value="P:D-glucuronate catabolic process"/>
    <property type="evidence" value="ECO:0007669"/>
    <property type="project" value="TreeGrafter"/>
</dbReference>
<comment type="similarity">
    <text evidence="3">Belongs to the metallo-dependent hydrolases superfamily. Uronate isomerase family.</text>
</comment>
<comment type="pathway">
    <text evidence="2">Carbohydrate metabolism; pentose and glucuronate interconversion.</text>
</comment>
<dbReference type="Gene3D" id="1.10.2020.10">
    <property type="entry name" value="uronate isomerase, domain 2, chain A"/>
    <property type="match status" value="1"/>
</dbReference>
<evidence type="ECO:0000313" key="7">
    <source>
        <dbReference type="EMBL" id="TRY18618.1"/>
    </source>
</evidence>
<dbReference type="UniPathway" id="UPA00246"/>
<evidence type="ECO:0000313" key="8">
    <source>
        <dbReference type="Proteomes" id="UP000317638"/>
    </source>
</evidence>
<accession>A0A553K1N4</accession>
<dbReference type="Gene3D" id="3.20.20.140">
    <property type="entry name" value="Metal-dependent hydrolases"/>
    <property type="match status" value="1"/>
</dbReference>
<dbReference type="RefSeq" id="WP_143937513.1">
    <property type="nucleotide sequence ID" value="NZ_VKKG01000002.1"/>
</dbReference>
<dbReference type="PANTHER" id="PTHR30068:SF4">
    <property type="entry name" value="URONATE ISOMERASE"/>
    <property type="match status" value="1"/>
</dbReference>
<dbReference type="SUPFAM" id="SSF51556">
    <property type="entry name" value="Metallo-dependent hydrolases"/>
    <property type="match status" value="1"/>
</dbReference>
<evidence type="ECO:0000256" key="6">
    <source>
        <dbReference type="ARBA" id="ARBA00023235"/>
    </source>
</evidence>
<name>A0A553K1N4_9ACTN</name>
<dbReference type="OrthoDB" id="9766564at2"/>
<dbReference type="EC" id="5.3.1.12" evidence="4"/>
<protein>
    <recommendedName>
        <fullName evidence="5">Uronate isomerase</fullName>
        <ecNumber evidence="4">5.3.1.12</ecNumber>
    </recommendedName>
</protein>
<dbReference type="PANTHER" id="PTHR30068">
    <property type="entry name" value="URONATE ISOMERASE"/>
    <property type="match status" value="1"/>
</dbReference>
<sequence>MTISVHPDRLLPGDPALRDVARELYRAVAELPITSPHGHVPPQWFADDVRFDNPTALLLTPDHYINRLLHSHGVPLESLGVGREDFTDEEARAAFRTFCSHWKEFRGTPMKYWFEEQLVGVFGLELEPSEASADELYDRIDALLATPAFRARALHDRFNIEFIATTDDPCDDLEHHRRIRQDPDWDGAVVPTFRPDKYLEVVRPDWNRDVDRLGECAGTGVDTYAGWVAAMEARRGFFKDNGAVSTDHAHLDAGTVNLTAAEAEKLYSRARSGQISTPEAERLRRGFLFEQARMASEDGLVMTLHPGAWRNHHTETHHRFGADVGADFPFVTEYVAALQPLLDAFGTNPGFKLVLFTMDETTFSREIGPLASFYPSIYAGAPWWFLDTPDGVTRYRAAVTESCGFGKTSGMIDDTRALLSIPARHDMARRLDSGYLARLVAEHRLTMDEAMDTAHDLVVRQPRRAFNLVGSD</sequence>
<comment type="catalytic activity">
    <reaction evidence="1">
        <text>D-glucuronate = D-fructuronate</text>
        <dbReference type="Rhea" id="RHEA:13049"/>
        <dbReference type="ChEBI" id="CHEBI:58720"/>
        <dbReference type="ChEBI" id="CHEBI:59863"/>
        <dbReference type="EC" id="5.3.1.12"/>
    </reaction>
</comment>
<dbReference type="AlphaFoldDB" id="A0A553K1N4"/>
<evidence type="ECO:0000256" key="3">
    <source>
        <dbReference type="ARBA" id="ARBA00008397"/>
    </source>
</evidence>
<dbReference type="EMBL" id="VKKG01000002">
    <property type="protein sequence ID" value="TRY18618.1"/>
    <property type="molecule type" value="Genomic_DNA"/>
</dbReference>
<dbReference type="NCBIfam" id="NF002794">
    <property type="entry name" value="PRK02925.1"/>
    <property type="match status" value="1"/>
</dbReference>
<gene>
    <name evidence="7" type="primary">uxaC</name>
    <name evidence="7" type="ORF">FOJ82_05705</name>
</gene>